<dbReference type="OrthoDB" id="5599468at2759"/>
<feature type="compositionally biased region" description="Low complexity" evidence="2">
    <location>
        <begin position="406"/>
        <end position="415"/>
    </location>
</feature>
<evidence type="ECO:0000313" key="4">
    <source>
        <dbReference type="EMBL" id="KNE63299.1"/>
    </source>
</evidence>
<feature type="domain" description="At4g15545-like C-terminal" evidence="3">
    <location>
        <begin position="427"/>
        <end position="490"/>
    </location>
</feature>
<protein>
    <recommendedName>
        <fullName evidence="3">At4g15545-like C-terminal domain-containing protein</fullName>
    </recommendedName>
</protein>
<feature type="compositionally biased region" description="Low complexity" evidence="2">
    <location>
        <begin position="346"/>
        <end position="360"/>
    </location>
</feature>
<dbReference type="VEuPathDB" id="FungiDB:AMAG_08439"/>
<dbReference type="Proteomes" id="UP000054350">
    <property type="component" value="Unassembled WGS sequence"/>
</dbReference>
<dbReference type="InterPro" id="IPR058936">
    <property type="entry name" value="At4g15545-like"/>
</dbReference>
<feature type="compositionally biased region" description="Low complexity" evidence="2">
    <location>
        <begin position="209"/>
        <end position="252"/>
    </location>
</feature>
<dbReference type="EMBL" id="GG745342">
    <property type="protein sequence ID" value="KNE63299.1"/>
    <property type="molecule type" value="Genomic_DNA"/>
</dbReference>
<evidence type="ECO:0000256" key="1">
    <source>
        <dbReference type="SAM" id="Coils"/>
    </source>
</evidence>
<proteinExistence type="predicted"/>
<feature type="compositionally biased region" description="Pro residues" evidence="2">
    <location>
        <begin position="15"/>
        <end position="28"/>
    </location>
</feature>
<feature type="coiled-coil region" evidence="1">
    <location>
        <begin position="92"/>
        <end position="126"/>
    </location>
</feature>
<feature type="region of interest" description="Disordered" evidence="2">
    <location>
        <begin position="193"/>
        <end position="427"/>
    </location>
</feature>
<dbReference type="PANTHER" id="PTHR47383">
    <property type="entry name" value="OS03G0659800 PROTEIN"/>
    <property type="match status" value="1"/>
</dbReference>
<dbReference type="AlphaFoldDB" id="A0A0L0SLN3"/>
<feature type="region of interest" description="Disordered" evidence="2">
    <location>
        <begin position="1"/>
        <end position="49"/>
    </location>
</feature>
<feature type="compositionally biased region" description="Gly residues" evidence="2">
    <location>
        <begin position="499"/>
        <end position="515"/>
    </location>
</feature>
<feature type="compositionally biased region" description="Low complexity" evidence="2">
    <location>
        <begin position="29"/>
        <end position="46"/>
    </location>
</feature>
<dbReference type="InterPro" id="IPR058935">
    <property type="entry name" value="At4g15545-like_C"/>
</dbReference>
<organism evidence="4 5">
    <name type="scientific">Allomyces macrogynus (strain ATCC 38327)</name>
    <name type="common">Allomyces javanicus var. macrogynus</name>
    <dbReference type="NCBI Taxonomy" id="578462"/>
    <lineage>
        <taxon>Eukaryota</taxon>
        <taxon>Fungi</taxon>
        <taxon>Fungi incertae sedis</taxon>
        <taxon>Blastocladiomycota</taxon>
        <taxon>Blastocladiomycetes</taxon>
        <taxon>Blastocladiales</taxon>
        <taxon>Blastocladiaceae</taxon>
        <taxon>Allomyces</taxon>
    </lineage>
</organism>
<evidence type="ECO:0000259" key="3">
    <source>
        <dbReference type="Pfam" id="PF25972"/>
    </source>
</evidence>
<keyword evidence="1" id="KW-0175">Coiled coil</keyword>
<dbReference type="STRING" id="578462.A0A0L0SLN3"/>
<accession>A0A0L0SLN3</accession>
<gene>
    <name evidence="4" type="ORF">AMAG_08439</name>
</gene>
<dbReference type="Pfam" id="PF25972">
    <property type="entry name" value="At4g15545_C"/>
    <property type="match status" value="1"/>
</dbReference>
<reference evidence="5" key="2">
    <citation type="submission" date="2009-11" db="EMBL/GenBank/DDBJ databases">
        <title>The Genome Sequence of Allomyces macrogynus strain ATCC 38327.</title>
        <authorList>
            <consortium name="The Broad Institute Genome Sequencing Platform"/>
            <person name="Russ C."/>
            <person name="Cuomo C."/>
            <person name="Shea T."/>
            <person name="Young S.K."/>
            <person name="Zeng Q."/>
            <person name="Koehrsen M."/>
            <person name="Haas B."/>
            <person name="Borodovsky M."/>
            <person name="Guigo R."/>
            <person name="Alvarado L."/>
            <person name="Berlin A."/>
            <person name="Borenstein D."/>
            <person name="Chen Z."/>
            <person name="Engels R."/>
            <person name="Freedman E."/>
            <person name="Gellesch M."/>
            <person name="Goldberg J."/>
            <person name="Griggs A."/>
            <person name="Gujja S."/>
            <person name="Heiman D."/>
            <person name="Hepburn T."/>
            <person name="Howarth C."/>
            <person name="Jen D."/>
            <person name="Larson L."/>
            <person name="Lewis B."/>
            <person name="Mehta T."/>
            <person name="Park D."/>
            <person name="Pearson M."/>
            <person name="Roberts A."/>
            <person name="Saif S."/>
            <person name="Shenoy N."/>
            <person name="Sisk P."/>
            <person name="Stolte C."/>
            <person name="Sykes S."/>
            <person name="Walk T."/>
            <person name="White J."/>
            <person name="Yandava C."/>
            <person name="Burger G."/>
            <person name="Gray M.W."/>
            <person name="Holland P.W.H."/>
            <person name="King N."/>
            <person name="Lang F.B.F."/>
            <person name="Roger A.J."/>
            <person name="Ruiz-Trillo I."/>
            <person name="Lander E."/>
            <person name="Nusbaum C."/>
        </authorList>
    </citation>
    <scope>NUCLEOTIDE SEQUENCE [LARGE SCALE GENOMIC DNA]</scope>
    <source>
        <strain evidence="5">ATCC 38327</strain>
    </source>
</reference>
<feature type="compositionally biased region" description="Basic and acidic residues" evidence="2">
    <location>
        <begin position="272"/>
        <end position="284"/>
    </location>
</feature>
<evidence type="ECO:0000313" key="5">
    <source>
        <dbReference type="Proteomes" id="UP000054350"/>
    </source>
</evidence>
<reference evidence="4 5" key="1">
    <citation type="submission" date="2009-11" db="EMBL/GenBank/DDBJ databases">
        <title>Annotation of Allomyces macrogynus ATCC 38327.</title>
        <authorList>
            <consortium name="The Broad Institute Genome Sequencing Platform"/>
            <person name="Russ C."/>
            <person name="Cuomo C."/>
            <person name="Burger G."/>
            <person name="Gray M.W."/>
            <person name="Holland P.W.H."/>
            <person name="King N."/>
            <person name="Lang F.B.F."/>
            <person name="Roger A.J."/>
            <person name="Ruiz-Trillo I."/>
            <person name="Young S.K."/>
            <person name="Zeng Q."/>
            <person name="Gargeya S."/>
            <person name="Fitzgerald M."/>
            <person name="Haas B."/>
            <person name="Abouelleil A."/>
            <person name="Alvarado L."/>
            <person name="Arachchi H.M."/>
            <person name="Berlin A."/>
            <person name="Chapman S.B."/>
            <person name="Gearin G."/>
            <person name="Goldberg J."/>
            <person name="Griggs A."/>
            <person name="Gujja S."/>
            <person name="Hansen M."/>
            <person name="Heiman D."/>
            <person name="Howarth C."/>
            <person name="Larimer J."/>
            <person name="Lui A."/>
            <person name="MacDonald P.J.P."/>
            <person name="McCowen C."/>
            <person name="Montmayeur A."/>
            <person name="Murphy C."/>
            <person name="Neiman D."/>
            <person name="Pearson M."/>
            <person name="Priest M."/>
            <person name="Roberts A."/>
            <person name="Saif S."/>
            <person name="Shea T."/>
            <person name="Sisk P."/>
            <person name="Stolte C."/>
            <person name="Sykes S."/>
            <person name="Wortman J."/>
            <person name="Nusbaum C."/>
            <person name="Birren B."/>
        </authorList>
    </citation>
    <scope>NUCLEOTIDE SEQUENCE [LARGE SCALE GENOMIC DNA]</scope>
    <source>
        <strain evidence="4 5">ATCC 38327</strain>
    </source>
</reference>
<name>A0A0L0SLN3_ALLM3</name>
<dbReference type="eggNOG" id="ENOG502RUC9">
    <property type="taxonomic scope" value="Eukaryota"/>
</dbReference>
<evidence type="ECO:0000256" key="2">
    <source>
        <dbReference type="SAM" id="MobiDB-lite"/>
    </source>
</evidence>
<feature type="compositionally biased region" description="Pro residues" evidence="2">
    <location>
        <begin position="253"/>
        <end position="269"/>
    </location>
</feature>
<dbReference type="PANTHER" id="PTHR47383:SF8">
    <property type="entry name" value="OS01G0768300 PROTEIN"/>
    <property type="match status" value="1"/>
</dbReference>
<feature type="region of interest" description="Disordered" evidence="2">
    <location>
        <begin position="493"/>
        <end position="515"/>
    </location>
</feature>
<keyword evidence="5" id="KW-1185">Reference proteome</keyword>
<sequence>MAMVSNPFLDRHPAMSPPPMMGRPPPAPAARAAAAAPAQPRTPSPAHLQDRAEEAMRTYEHEFHAGLRQVRDAYAKLVAARDADVLDLRTELARKDAENKELDMRIAQLEAQLGKADKRAEDLTRTVTKLHQFRQQVFESFVDDDSIMSHAVVSGTMLGRRVSIGLGGAGNASAMSDRRLSDLLHPDTTMDRTTQYVHDSPTYPPIAPYTPSTATTPSRPPAASNSSHRPGSSGSAARTAPAPPARRASLGAPPVPPLQPRTQPPPPARALPHADPEIIDHSDPAHTNLARHLQPDPDLRPNASTASASPIDDYAFPDSESPNGDDFETVSPTPAARNVNVRQQHGPSRPSAGASGSGRAFDAREGARASPPTAGPGVPGGGARARDAAADPAVPPSMNGGGGSFAPGRAGARSRTASSTTGGEPHTVDARDFFRVARRTLSYDEFTALLHHVKAFNARHQSRSDTLHHLYALLAPRHADLYAQFERILSGARRAPGTTRGGGSGEGGGSSESDA</sequence>